<dbReference type="GO" id="GO:0003755">
    <property type="term" value="F:peptidyl-prolyl cis-trans isomerase activity"/>
    <property type="evidence" value="ECO:0007669"/>
    <property type="project" value="UniProtKB-KW"/>
</dbReference>
<keyword evidence="2" id="KW-0812">Transmembrane</keyword>
<dbReference type="SUPFAM" id="SSF54534">
    <property type="entry name" value="FKBP-like"/>
    <property type="match status" value="1"/>
</dbReference>
<keyword evidence="2" id="KW-1133">Transmembrane helix</keyword>
<evidence type="ECO:0000313" key="5">
    <source>
        <dbReference type="Proteomes" id="UP000064249"/>
    </source>
</evidence>
<name>A0A101FYQ1_9CHLR</name>
<evidence type="ECO:0000259" key="3">
    <source>
        <dbReference type="PROSITE" id="PS50198"/>
    </source>
</evidence>
<dbReference type="PANTHER" id="PTHR47245:SF2">
    <property type="entry name" value="PEPTIDYL-PROLYL CIS-TRANS ISOMERASE HP_0175-RELATED"/>
    <property type="match status" value="1"/>
</dbReference>
<evidence type="ECO:0000256" key="2">
    <source>
        <dbReference type="SAM" id="Phobius"/>
    </source>
</evidence>
<dbReference type="InterPro" id="IPR046357">
    <property type="entry name" value="PPIase_dom_sf"/>
</dbReference>
<keyword evidence="2" id="KW-0472">Membrane</keyword>
<dbReference type="Pfam" id="PF13616">
    <property type="entry name" value="Rotamase_3"/>
    <property type="match status" value="1"/>
</dbReference>
<dbReference type="EMBL" id="LGFU01000008">
    <property type="protein sequence ID" value="KUK46773.1"/>
    <property type="molecule type" value="Genomic_DNA"/>
</dbReference>
<keyword evidence="1 4" id="KW-0413">Isomerase</keyword>
<dbReference type="Gene3D" id="1.10.4030.10">
    <property type="entry name" value="Porin chaperone SurA, peptide-binding domain"/>
    <property type="match status" value="1"/>
</dbReference>
<comment type="caution">
    <text evidence="4">The sequence shown here is derived from an EMBL/GenBank/DDBJ whole genome shotgun (WGS) entry which is preliminary data.</text>
</comment>
<dbReference type="PANTHER" id="PTHR47245">
    <property type="entry name" value="PEPTIDYLPROLYL ISOMERASE"/>
    <property type="match status" value="1"/>
</dbReference>
<dbReference type="Pfam" id="PF13623">
    <property type="entry name" value="SurA_N_2"/>
    <property type="match status" value="1"/>
</dbReference>
<protein>
    <submittedName>
        <fullName evidence="4">Putative peptidylprolyl isomerase</fullName>
    </submittedName>
</protein>
<dbReference type="PATRIC" id="fig|167964.4.peg.601"/>
<accession>A0A101FYQ1</accession>
<dbReference type="AlphaFoldDB" id="A0A101FYQ1"/>
<dbReference type="InterPro" id="IPR027304">
    <property type="entry name" value="Trigger_fact/SurA_dom_sf"/>
</dbReference>
<reference evidence="4 5" key="1">
    <citation type="journal article" date="2015" name="MBio">
        <title>Genome-Resolved Metagenomic Analysis Reveals Roles for Candidate Phyla and Other Microbial Community Members in Biogeochemical Transformations in Oil Reservoirs.</title>
        <authorList>
            <person name="Hu P."/>
            <person name="Tom L."/>
            <person name="Singh A."/>
            <person name="Thomas B.C."/>
            <person name="Baker B.J."/>
            <person name="Piceno Y.M."/>
            <person name="Andersen G.L."/>
            <person name="Banfield J.F."/>
        </authorList>
    </citation>
    <scope>NUCLEOTIDE SEQUENCE [LARGE SCALE GENOMIC DNA]</scope>
    <source>
        <strain evidence="4">46_16</strain>
    </source>
</reference>
<dbReference type="SUPFAM" id="SSF109998">
    <property type="entry name" value="Triger factor/SurA peptide-binding domain-like"/>
    <property type="match status" value="1"/>
</dbReference>
<dbReference type="InterPro" id="IPR000297">
    <property type="entry name" value="PPIase_PpiC"/>
</dbReference>
<feature type="domain" description="PpiC" evidence="3">
    <location>
        <begin position="321"/>
        <end position="411"/>
    </location>
</feature>
<evidence type="ECO:0000313" key="4">
    <source>
        <dbReference type="EMBL" id="KUK46773.1"/>
    </source>
</evidence>
<evidence type="ECO:0000256" key="1">
    <source>
        <dbReference type="PROSITE-ProRule" id="PRU00278"/>
    </source>
</evidence>
<dbReference type="PROSITE" id="PS50198">
    <property type="entry name" value="PPIC_PPIASE_2"/>
    <property type="match status" value="1"/>
</dbReference>
<dbReference type="Gene3D" id="3.10.50.40">
    <property type="match status" value="1"/>
</dbReference>
<keyword evidence="1" id="KW-0697">Rotamase</keyword>
<organism evidence="4 5">
    <name type="scientific">Anaerolinea thermophila</name>
    <dbReference type="NCBI Taxonomy" id="167964"/>
    <lineage>
        <taxon>Bacteria</taxon>
        <taxon>Bacillati</taxon>
        <taxon>Chloroflexota</taxon>
        <taxon>Anaerolineae</taxon>
        <taxon>Anaerolineales</taxon>
        <taxon>Anaerolineaceae</taxon>
        <taxon>Anaerolinea</taxon>
    </lineage>
</organism>
<gene>
    <name evidence="4" type="ORF">XD73_0345</name>
</gene>
<feature type="transmembrane region" description="Helical" evidence="2">
    <location>
        <begin position="28"/>
        <end position="48"/>
    </location>
</feature>
<proteinExistence type="predicted"/>
<sequence>MTTKKNPREEISKPHVVNAKEDRSSKRLVTGFIIFAVLVVGLIGYAFLYDKVLKYNKPVAVVEDHKINGKEFNQRVRLERNSYVMQYNMIAAQMVLLGDNEDYVAYYQQQLSQLLSILDDTEYFGEYVLDNMIDEQIVQIEAEKLGITVTDEEVETLMQELFDYFPDGAVEPTPTYAVKPTSTLTSFQETLVAVTAPTEAPTSEAEILATVEGEIPSEEPAEFVVEETPETAMEETVTEEVAPTATVAELTPTSSEPAGTATPYPTATVYTEELYQENYQEYITNLDGIGVEEEVLRNYIRNYLVSQKLYDAITADVSRIQDQVWARHILVETQDEAIAVLNRLAGGEDWNAVCNEVTLDQSGQENCGDLGWFSKGQMVEVFETEAFSLDIGEISNPVESSFGWHVIQTLGHEERDVETDYDYQRLQSNYYDLWFQDVSANLSIEKSENWIDHVPSEPSVAYDMRVN</sequence>
<dbReference type="Proteomes" id="UP000064249">
    <property type="component" value="Unassembled WGS sequence"/>
</dbReference>
<dbReference type="InterPro" id="IPR050245">
    <property type="entry name" value="PrsA_foldase"/>
</dbReference>